<comment type="caution">
    <text evidence="1">The sequence shown here is derived from an EMBL/GenBank/DDBJ whole genome shotgun (WGS) entry which is preliminary data.</text>
</comment>
<dbReference type="AlphaFoldDB" id="A0A7W7H5M7"/>
<dbReference type="Proteomes" id="UP000546162">
    <property type="component" value="Unassembled WGS sequence"/>
</dbReference>
<evidence type="ECO:0000313" key="1">
    <source>
        <dbReference type="EMBL" id="MBB4744446.1"/>
    </source>
</evidence>
<evidence type="ECO:0000313" key="2">
    <source>
        <dbReference type="Proteomes" id="UP000546162"/>
    </source>
</evidence>
<sequence length="31" mass="3312">MLPPATFVDAKGMGMRLDMDTVSASLRESAI</sequence>
<protein>
    <submittedName>
        <fullName evidence="1">Uncharacterized protein</fullName>
    </submittedName>
</protein>
<dbReference type="EMBL" id="JACHNB010000001">
    <property type="protein sequence ID" value="MBB4744446.1"/>
    <property type="molecule type" value="Genomic_DNA"/>
</dbReference>
<keyword evidence="2" id="KW-1185">Reference proteome</keyword>
<proteinExistence type="predicted"/>
<gene>
    <name evidence="1" type="ORF">BJY16_007905</name>
</gene>
<name>A0A7W7H5M7_9ACTN</name>
<reference evidence="1 2" key="1">
    <citation type="submission" date="2020-08" db="EMBL/GenBank/DDBJ databases">
        <title>Sequencing the genomes of 1000 actinobacteria strains.</title>
        <authorList>
            <person name="Klenk H.-P."/>
        </authorList>
    </citation>
    <scope>NUCLEOTIDE SEQUENCE [LARGE SCALE GENOMIC DNA]</scope>
    <source>
        <strain evidence="1 2">DSM 45809</strain>
    </source>
</reference>
<accession>A0A7W7H5M7</accession>
<organism evidence="1 2">
    <name type="scientific">Actinoplanes octamycinicus</name>
    <dbReference type="NCBI Taxonomy" id="135948"/>
    <lineage>
        <taxon>Bacteria</taxon>
        <taxon>Bacillati</taxon>
        <taxon>Actinomycetota</taxon>
        <taxon>Actinomycetes</taxon>
        <taxon>Micromonosporales</taxon>
        <taxon>Micromonosporaceae</taxon>
        <taxon>Actinoplanes</taxon>
    </lineage>
</organism>